<feature type="domain" description="N-acetyltransferase" evidence="1">
    <location>
        <begin position="118"/>
        <end position="257"/>
    </location>
</feature>
<reference evidence="2 3" key="1">
    <citation type="submission" date="2023-08" db="EMBL/GenBank/DDBJ databases">
        <authorList>
            <person name="Park J.-S."/>
        </authorList>
    </citation>
    <scope>NUCLEOTIDE SEQUENCE [LARGE SCALE GENOMIC DNA]</scope>
    <source>
        <strain evidence="2 3">2205SS18-9</strain>
    </source>
</reference>
<sequence>MTTLQDIFALDYAYLETFTNQIDTTWGSIFYNENQPNYYTANHAHISNECQNPQKVIKDVIDFFNSKNIIPRFYIYNLKVQQDLLSELKSSGFKYEEFISPVQLWNNDVVEIMNKKHVKVEKVTNKNLQEALELECSIKEFGEKETIEKLYKEQYEHHAFTHYLLRYNGKACSTACIFVNDKQAQMESVATIEEFRGKGLIGELIHFIQREVIDRGVEKLWVFPINESVEKVYRKYGFQTVFKMNSGHAYLSGKSIKEIHG</sequence>
<dbReference type="InterPro" id="IPR000182">
    <property type="entry name" value="GNAT_dom"/>
</dbReference>
<organism evidence="2 3">
    <name type="scientific">Chengkuizengella axinellae</name>
    <dbReference type="NCBI Taxonomy" id="3064388"/>
    <lineage>
        <taxon>Bacteria</taxon>
        <taxon>Bacillati</taxon>
        <taxon>Bacillota</taxon>
        <taxon>Bacilli</taxon>
        <taxon>Bacillales</taxon>
        <taxon>Paenibacillaceae</taxon>
        <taxon>Chengkuizengella</taxon>
    </lineage>
</organism>
<dbReference type="Pfam" id="PF00583">
    <property type="entry name" value="Acetyltransf_1"/>
    <property type="match status" value="1"/>
</dbReference>
<dbReference type="InterPro" id="IPR016181">
    <property type="entry name" value="Acyl_CoA_acyltransferase"/>
</dbReference>
<proteinExistence type="predicted"/>
<dbReference type="Proteomes" id="UP001231941">
    <property type="component" value="Unassembled WGS sequence"/>
</dbReference>
<dbReference type="EMBL" id="JAVAMP010000008">
    <property type="protein sequence ID" value="MDP5275429.1"/>
    <property type="molecule type" value="Genomic_DNA"/>
</dbReference>
<gene>
    <name evidence="2" type="ORF">Q5Y73_15075</name>
</gene>
<evidence type="ECO:0000313" key="2">
    <source>
        <dbReference type="EMBL" id="MDP5275429.1"/>
    </source>
</evidence>
<comment type="caution">
    <text evidence="2">The sequence shown here is derived from an EMBL/GenBank/DDBJ whole genome shotgun (WGS) entry which is preliminary data.</text>
</comment>
<name>A0ABT9J365_9BACL</name>
<dbReference type="PROSITE" id="PS51186">
    <property type="entry name" value="GNAT"/>
    <property type="match status" value="1"/>
</dbReference>
<dbReference type="CDD" id="cd04301">
    <property type="entry name" value="NAT_SF"/>
    <property type="match status" value="1"/>
</dbReference>
<accession>A0ABT9J365</accession>
<protein>
    <submittedName>
        <fullName evidence="2">GNAT family N-acetyltransferase</fullName>
    </submittedName>
</protein>
<keyword evidence="3" id="KW-1185">Reference proteome</keyword>
<dbReference type="SUPFAM" id="SSF55729">
    <property type="entry name" value="Acyl-CoA N-acyltransferases (Nat)"/>
    <property type="match status" value="1"/>
</dbReference>
<evidence type="ECO:0000313" key="3">
    <source>
        <dbReference type="Proteomes" id="UP001231941"/>
    </source>
</evidence>
<dbReference type="RefSeq" id="WP_305992741.1">
    <property type="nucleotide sequence ID" value="NZ_JAVAMP010000008.1"/>
</dbReference>
<dbReference type="Gene3D" id="3.40.630.30">
    <property type="match status" value="1"/>
</dbReference>
<evidence type="ECO:0000259" key="1">
    <source>
        <dbReference type="PROSITE" id="PS51186"/>
    </source>
</evidence>